<reference evidence="1" key="2">
    <citation type="journal article" date="2015" name="Fish Shellfish Immunol.">
        <title>Early steps in the European eel (Anguilla anguilla)-Vibrio vulnificus interaction in the gills: Role of the RtxA13 toxin.</title>
        <authorList>
            <person name="Callol A."/>
            <person name="Pajuelo D."/>
            <person name="Ebbesson L."/>
            <person name="Teles M."/>
            <person name="MacKenzie S."/>
            <person name="Amaro C."/>
        </authorList>
    </citation>
    <scope>NUCLEOTIDE SEQUENCE</scope>
</reference>
<name>A0A0E9Y060_ANGAN</name>
<dbReference type="EMBL" id="GBXM01001077">
    <property type="protein sequence ID" value="JAI07501.1"/>
    <property type="molecule type" value="Transcribed_RNA"/>
</dbReference>
<accession>A0A0E9Y060</accession>
<reference evidence="1" key="1">
    <citation type="submission" date="2014-11" db="EMBL/GenBank/DDBJ databases">
        <authorList>
            <person name="Amaro Gonzalez C."/>
        </authorList>
    </citation>
    <scope>NUCLEOTIDE SEQUENCE</scope>
</reference>
<sequence>MGPTFTNCYISRSVPVGRACKQTDPDRINFSHHQNTAKVTCQFTFYYYTYHFYDWIN</sequence>
<evidence type="ECO:0000313" key="1">
    <source>
        <dbReference type="EMBL" id="JAI07501.1"/>
    </source>
</evidence>
<protein>
    <submittedName>
        <fullName evidence="1">Uncharacterized protein</fullName>
    </submittedName>
</protein>
<proteinExistence type="predicted"/>
<organism evidence="1">
    <name type="scientific">Anguilla anguilla</name>
    <name type="common">European freshwater eel</name>
    <name type="synonym">Muraena anguilla</name>
    <dbReference type="NCBI Taxonomy" id="7936"/>
    <lineage>
        <taxon>Eukaryota</taxon>
        <taxon>Metazoa</taxon>
        <taxon>Chordata</taxon>
        <taxon>Craniata</taxon>
        <taxon>Vertebrata</taxon>
        <taxon>Euteleostomi</taxon>
        <taxon>Actinopterygii</taxon>
        <taxon>Neopterygii</taxon>
        <taxon>Teleostei</taxon>
        <taxon>Anguilliformes</taxon>
        <taxon>Anguillidae</taxon>
        <taxon>Anguilla</taxon>
    </lineage>
</organism>
<dbReference type="AlphaFoldDB" id="A0A0E9Y060"/>